<reference evidence="2 3" key="2">
    <citation type="submission" date="2018-11" db="EMBL/GenBank/DDBJ databases">
        <authorList>
            <consortium name="Pathogen Informatics"/>
        </authorList>
    </citation>
    <scope>NUCLEOTIDE SEQUENCE [LARGE SCALE GENOMIC DNA]</scope>
</reference>
<keyword evidence="3" id="KW-1185">Reference proteome</keyword>
<feature type="compositionally biased region" description="Acidic residues" evidence="1">
    <location>
        <begin position="1"/>
        <end position="13"/>
    </location>
</feature>
<feature type="compositionally biased region" description="Basic and acidic residues" evidence="1">
    <location>
        <begin position="83"/>
        <end position="94"/>
    </location>
</feature>
<evidence type="ECO:0000256" key="1">
    <source>
        <dbReference type="SAM" id="MobiDB-lite"/>
    </source>
</evidence>
<dbReference type="WBParaSite" id="SBAD_0000283801-mRNA-1">
    <property type="protein sequence ID" value="SBAD_0000283801-mRNA-1"/>
    <property type="gene ID" value="SBAD_0000283801"/>
</dbReference>
<evidence type="ECO:0000313" key="3">
    <source>
        <dbReference type="Proteomes" id="UP000270296"/>
    </source>
</evidence>
<protein>
    <submittedName>
        <fullName evidence="2 4">Uncharacterized protein</fullName>
    </submittedName>
</protein>
<accession>A0A183IGG4</accession>
<reference evidence="4" key="1">
    <citation type="submission" date="2016-06" db="UniProtKB">
        <authorList>
            <consortium name="WormBaseParasite"/>
        </authorList>
    </citation>
    <scope>IDENTIFICATION</scope>
</reference>
<proteinExistence type="predicted"/>
<dbReference type="Proteomes" id="UP000270296">
    <property type="component" value="Unassembled WGS sequence"/>
</dbReference>
<sequence length="102" mass="11643">MEDEDEDEEDEDCPPLPIPRPVEKEISYNGIAVIENYTGSIVARDAKGRPFCWEIEADGEKSAIRTCSSPSSSHRRSSTTMADEDRRNDDENTSRQRSRYPF</sequence>
<dbReference type="AlphaFoldDB" id="A0A183IGG4"/>
<evidence type="ECO:0000313" key="4">
    <source>
        <dbReference type="WBParaSite" id="SBAD_0000283801-mRNA-1"/>
    </source>
</evidence>
<organism evidence="4">
    <name type="scientific">Soboliphyme baturini</name>
    <dbReference type="NCBI Taxonomy" id="241478"/>
    <lineage>
        <taxon>Eukaryota</taxon>
        <taxon>Metazoa</taxon>
        <taxon>Ecdysozoa</taxon>
        <taxon>Nematoda</taxon>
        <taxon>Enoplea</taxon>
        <taxon>Dorylaimia</taxon>
        <taxon>Dioctophymatida</taxon>
        <taxon>Dioctophymatoidea</taxon>
        <taxon>Soboliphymatidae</taxon>
        <taxon>Soboliphyme</taxon>
    </lineage>
</organism>
<gene>
    <name evidence="2" type="ORF">SBAD_LOCUS2708</name>
</gene>
<feature type="region of interest" description="Disordered" evidence="1">
    <location>
        <begin position="1"/>
        <end position="23"/>
    </location>
</feature>
<dbReference type="EMBL" id="UZAM01007364">
    <property type="protein sequence ID" value="VDO98672.1"/>
    <property type="molecule type" value="Genomic_DNA"/>
</dbReference>
<name>A0A183IGG4_9BILA</name>
<feature type="region of interest" description="Disordered" evidence="1">
    <location>
        <begin position="61"/>
        <end position="102"/>
    </location>
</feature>
<evidence type="ECO:0000313" key="2">
    <source>
        <dbReference type="EMBL" id="VDO98672.1"/>
    </source>
</evidence>